<name>A0A0D6JL83_9EURY</name>
<reference evidence="3" key="1">
    <citation type="submission" date="2015-03" db="EMBL/GenBank/DDBJ databases">
        <authorList>
            <person name="Urmite Genomes"/>
        </authorList>
    </citation>
    <scope>NUCLEOTIDE SEQUENCE [LARGE SCALE GENOMIC DNA]</scope>
    <source>
        <strain evidence="3">Arc-Hr</strain>
    </source>
</reference>
<dbReference type="PANTHER" id="PTHR43752">
    <property type="entry name" value="BNR/ASP-BOX REPEAT FAMILY PROTEIN"/>
    <property type="match status" value="1"/>
</dbReference>
<organism evidence="2 3">
    <name type="scientific">Haloferax massiliensis</name>
    <dbReference type="NCBI Taxonomy" id="1476858"/>
    <lineage>
        <taxon>Archaea</taxon>
        <taxon>Methanobacteriati</taxon>
        <taxon>Methanobacteriota</taxon>
        <taxon>Stenosarchaea group</taxon>
        <taxon>Halobacteria</taxon>
        <taxon>Halobacteriales</taxon>
        <taxon>Haloferacaceae</taxon>
        <taxon>Haloferax</taxon>
    </lineage>
</organism>
<evidence type="ECO:0000313" key="2">
    <source>
        <dbReference type="EMBL" id="CQR48661.1"/>
    </source>
</evidence>
<feature type="domain" description="Sialidase" evidence="1">
    <location>
        <begin position="89"/>
        <end position="349"/>
    </location>
</feature>
<proteinExistence type="predicted"/>
<dbReference type="Gene3D" id="2.120.10.10">
    <property type="match status" value="1"/>
</dbReference>
<evidence type="ECO:0000259" key="1">
    <source>
        <dbReference type="Pfam" id="PF13088"/>
    </source>
</evidence>
<dbReference type="RefSeq" id="WP_089776726.1">
    <property type="nucleotide sequence ID" value="NZ_CABLRR010000001.1"/>
</dbReference>
<dbReference type="CDD" id="cd15482">
    <property type="entry name" value="Sialidase_non-viral"/>
    <property type="match status" value="1"/>
</dbReference>
<dbReference type="InterPro" id="IPR036278">
    <property type="entry name" value="Sialidase_sf"/>
</dbReference>
<dbReference type="OrthoDB" id="285374at2157"/>
<dbReference type="Proteomes" id="UP000198902">
    <property type="component" value="Unassembled WGS sequence"/>
</dbReference>
<dbReference type="AlphaFoldDB" id="A0A0D6JL83"/>
<accession>A0A0D6JL83</accession>
<dbReference type="PANTHER" id="PTHR43752:SF2">
    <property type="entry name" value="BNR_ASP-BOX REPEAT FAMILY PROTEIN"/>
    <property type="match status" value="1"/>
</dbReference>
<evidence type="ECO:0000313" key="3">
    <source>
        <dbReference type="Proteomes" id="UP000198902"/>
    </source>
</evidence>
<dbReference type="EMBL" id="CSTE01000001">
    <property type="protein sequence ID" value="CQR48661.1"/>
    <property type="molecule type" value="Genomic_DNA"/>
</dbReference>
<protein>
    <submittedName>
        <fullName evidence="2">BNR/Asp-box repeat</fullName>
    </submittedName>
</protein>
<dbReference type="Pfam" id="PF13088">
    <property type="entry name" value="BNR_2"/>
    <property type="match status" value="1"/>
</dbReference>
<keyword evidence="3" id="KW-1185">Reference proteome</keyword>
<dbReference type="SUPFAM" id="SSF50939">
    <property type="entry name" value="Sialidases"/>
    <property type="match status" value="1"/>
</dbReference>
<dbReference type="InterPro" id="IPR011040">
    <property type="entry name" value="Sialidase"/>
</dbReference>
<gene>
    <name evidence="2" type="ORF">BN996_00108</name>
</gene>
<sequence>MLASPKRVESAEHTVVYHGDDEFSAWPFNGGMWKTDDGVVVAFINHDCDYSVPENLHDAKVVRYGSVVSPTENKQNQLSHARIETYGAIRAMRTTDGGDTWTDDGVISDNVETSEQVLYNEIPDVEPHDFSNRDTLMACWSSPHSAASDAVPWVKLSDDGGDSWSDAKRLPMFDFERIQGRPSYITREDGTLLLMLTGKTATDPHDVPIVYASFDGGQNWSFLSQIDGSEKYRMLCPSPVLLDDGTLVAAVRCKISVDCEWTEIYRSTDDGRNWSFVSRVNDLGAPSKLLEYDGSLVCIYGYRHPPYGIRARVSHDDGATWSREWILRDDGANYDLGYPRAAVLDDGTILATYYFNKRGDDVAVDGGPRHIAATRFDPTELLAER</sequence>